<feature type="region of interest" description="Disordered" evidence="2">
    <location>
        <begin position="480"/>
        <end position="503"/>
    </location>
</feature>
<dbReference type="EMBL" id="CM008969">
    <property type="protein sequence ID" value="PNW79696.1"/>
    <property type="molecule type" value="Genomic_DNA"/>
</dbReference>
<protein>
    <recommendedName>
        <fullName evidence="3">SAP domain-containing protein</fullName>
    </recommendedName>
</protein>
<dbReference type="PANTHER" id="PTHR48193:SF2">
    <property type="entry name" value="ZINC METALLOPROTEASE ZMPB"/>
    <property type="match status" value="1"/>
</dbReference>
<gene>
    <name evidence="4" type="ORF">CHLRE_08g363350v5</name>
</gene>
<feature type="compositionally biased region" description="Basic and acidic residues" evidence="2">
    <location>
        <begin position="41"/>
        <end position="50"/>
    </location>
</feature>
<dbReference type="InterPro" id="IPR037129">
    <property type="entry name" value="XPA_sf"/>
</dbReference>
<dbReference type="PANTHER" id="PTHR48193">
    <property type="entry name" value="ZINC METALLOPROTEASE ZMPB-RELATED"/>
    <property type="match status" value="1"/>
</dbReference>
<evidence type="ECO:0000256" key="2">
    <source>
        <dbReference type="SAM" id="MobiDB-lite"/>
    </source>
</evidence>
<dbReference type="GeneID" id="5721616"/>
<feature type="region of interest" description="Disordered" evidence="2">
    <location>
        <begin position="1"/>
        <end position="102"/>
    </location>
</feature>
<feature type="compositionally biased region" description="Low complexity" evidence="2">
    <location>
        <begin position="480"/>
        <end position="489"/>
    </location>
</feature>
<sequence length="575" mass="62791">MGGAKRRRGATAEDPETPGDQDGALLPSGTEEAGPAPKALRRSERVRSRAEAAALGAAAAAAAAAAEPAPEVSDEHTPEPEAAEPDAPVTPQPPKEKRPWNRRICTAHAMARYGLTRRELDELRDVQLRPNPYYRSAAPMRMYLQREVKALHEKKQERLRYEAAHAEETAAAREEEARRRREAAKQAARAKVEPLKRPAAGDTVPAGNTPLPQELWAVVFQRLAATLEPQGGVRGPGVVTVDIVFAGLACRDMFIASRAGLEALAEEVAAKRHLDMQMEPARSLMAGGAGSGVDWDRWDKLLRTPMSCKVPELKSACKEMGEMVSGTKPELVVRLLAHFGLPDGRRCPVPLRLWLALRQERNSYARPSPRNNTQIALALKDLSEAGDHTAAGALGCSALLTFRRLLARAYGDTAGLMAAHRACLPRLAEIRAERARRAEEERRAFEEQRRRRAEEQRQILQERWQQAYRRQQELHELRAAAGQGQGARAPHSSEGVKAPHHAAGRLVGGRRSAPAAPQLHPTAHCCCAVSAADGRPKRSPARGMAEGIRMYGAIRRADRGKYSADGVTVCGRGLH</sequence>
<dbReference type="Pfam" id="PF02037">
    <property type="entry name" value="SAP"/>
    <property type="match status" value="1"/>
</dbReference>
<dbReference type="OrthoDB" id="543185at2759"/>
<accession>A0A2K3DGQ1</accession>
<keyword evidence="1" id="KW-0175">Coiled coil</keyword>
<dbReference type="AlphaFoldDB" id="A0A2K3DGQ1"/>
<dbReference type="SMART" id="SM00513">
    <property type="entry name" value="SAP"/>
    <property type="match status" value="1"/>
</dbReference>
<evidence type="ECO:0000259" key="3">
    <source>
        <dbReference type="PROSITE" id="PS50800"/>
    </source>
</evidence>
<feature type="region of interest" description="Disordered" evidence="2">
    <location>
        <begin position="178"/>
        <end position="208"/>
    </location>
</feature>
<dbReference type="InParanoid" id="A0A2K3DGQ1"/>
<feature type="domain" description="SAP" evidence="3">
    <location>
        <begin position="305"/>
        <end position="339"/>
    </location>
</feature>
<dbReference type="RefSeq" id="XP_042921866.1">
    <property type="nucleotide sequence ID" value="XM_043064865.1"/>
</dbReference>
<dbReference type="InterPro" id="IPR053094">
    <property type="entry name" value="Zinc_metalloprotease_ZmpB"/>
</dbReference>
<dbReference type="Gramene" id="PNW79696">
    <property type="protein sequence ID" value="PNW79696"/>
    <property type="gene ID" value="CHLRE_08g363350v5"/>
</dbReference>
<dbReference type="Gene3D" id="1.10.720.30">
    <property type="entry name" value="SAP domain"/>
    <property type="match status" value="1"/>
</dbReference>
<dbReference type="Proteomes" id="UP000006906">
    <property type="component" value="Chromosome 8"/>
</dbReference>
<reference evidence="4 5" key="1">
    <citation type="journal article" date="2007" name="Science">
        <title>The Chlamydomonas genome reveals the evolution of key animal and plant functions.</title>
        <authorList>
            <person name="Merchant S.S."/>
            <person name="Prochnik S.E."/>
            <person name="Vallon O."/>
            <person name="Harris E.H."/>
            <person name="Karpowicz S.J."/>
            <person name="Witman G.B."/>
            <person name="Terry A."/>
            <person name="Salamov A."/>
            <person name="Fritz-Laylin L.K."/>
            <person name="Marechal-Drouard L."/>
            <person name="Marshall W.F."/>
            <person name="Qu L.H."/>
            <person name="Nelson D.R."/>
            <person name="Sanderfoot A.A."/>
            <person name="Spalding M.H."/>
            <person name="Kapitonov V.V."/>
            <person name="Ren Q."/>
            <person name="Ferris P."/>
            <person name="Lindquist E."/>
            <person name="Shapiro H."/>
            <person name="Lucas S.M."/>
            <person name="Grimwood J."/>
            <person name="Schmutz J."/>
            <person name="Cardol P."/>
            <person name="Cerutti H."/>
            <person name="Chanfreau G."/>
            <person name="Chen C.L."/>
            <person name="Cognat V."/>
            <person name="Croft M.T."/>
            <person name="Dent R."/>
            <person name="Dutcher S."/>
            <person name="Fernandez E."/>
            <person name="Fukuzawa H."/>
            <person name="Gonzalez-Ballester D."/>
            <person name="Gonzalez-Halphen D."/>
            <person name="Hallmann A."/>
            <person name="Hanikenne M."/>
            <person name="Hippler M."/>
            <person name="Inwood W."/>
            <person name="Jabbari K."/>
            <person name="Kalanon M."/>
            <person name="Kuras R."/>
            <person name="Lefebvre P.A."/>
            <person name="Lemaire S.D."/>
            <person name="Lobanov A.V."/>
            <person name="Lohr M."/>
            <person name="Manuell A."/>
            <person name="Meier I."/>
            <person name="Mets L."/>
            <person name="Mittag M."/>
            <person name="Mittelmeier T."/>
            <person name="Moroney J.V."/>
            <person name="Moseley J."/>
            <person name="Napoli C."/>
            <person name="Nedelcu A.M."/>
            <person name="Niyogi K."/>
            <person name="Novoselov S.V."/>
            <person name="Paulsen I.T."/>
            <person name="Pazour G."/>
            <person name="Purton S."/>
            <person name="Ral J.P."/>
            <person name="Riano-Pachon D.M."/>
            <person name="Riekhof W."/>
            <person name="Rymarquis L."/>
            <person name="Schroda M."/>
            <person name="Stern D."/>
            <person name="Umen J."/>
            <person name="Willows R."/>
            <person name="Wilson N."/>
            <person name="Zimmer S.L."/>
            <person name="Allmer J."/>
            <person name="Balk J."/>
            <person name="Bisova K."/>
            <person name="Chen C.J."/>
            <person name="Elias M."/>
            <person name="Gendler K."/>
            <person name="Hauser C."/>
            <person name="Lamb M.R."/>
            <person name="Ledford H."/>
            <person name="Long J.C."/>
            <person name="Minagawa J."/>
            <person name="Page M.D."/>
            <person name="Pan J."/>
            <person name="Pootakham W."/>
            <person name="Roje S."/>
            <person name="Rose A."/>
            <person name="Stahlberg E."/>
            <person name="Terauchi A.M."/>
            <person name="Yang P."/>
            <person name="Ball S."/>
            <person name="Bowler C."/>
            <person name="Dieckmann C.L."/>
            <person name="Gladyshev V.N."/>
            <person name="Green P."/>
            <person name="Jorgensen R."/>
            <person name="Mayfield S."/>
            <person name="Mueller-Roeber B."/>
            <person name="Rajamani S."/>
            <person name="Sayre R.T."/>
            <person name="Brokstein P."/>
            <person name="Dubchak I."/>
            <person name="Goodstein D."/>
            <person name="Hornick L."/>
            <person name="Huang Y.W."/>
            <person name="Jhaveri J."/>
            <person name="Luo Y."/>
            <person name="Martinez D."/>
            <person name="Ngau W.C."/>
            <person name="Otillar B."/>
            <person name="Poliakov A."/>
            <person name="Porter A."/>
            <person name="Szajkowski L."/>
            <person name="Werner G."/>
            <person name="Zhou K."/>
            <person name="Grigoriev I.V."/>
            <person name="Rokhsar D.S."/>
            <person name="Grossman A.R."/>
        </authorList>
    </citation>
    <scope>NUCLEOTIDE SEQUENCE [LARGE SCALE GENOMIC DNA]</scope>
    <source>
        <strain evidence="5">CC-503</strain>
    </source>
</reference>
<name>A0A2K3DGQ1_CHLRE</name>
<dbReference type="KEGG" id="cre:CHLRE_08g363350v5"/>
<dbReference type="Gene3D" id="3.90.530.10">
    <property type="entry name" value="XPA C-terminal domain"/>
    <property type="match status" value="1"/>
</dbReference>
<dbReference type="CDD" id="cd21075">
    <property type="entry name" value="DBD_XPA-like"/>
    <property type="match status" value="1"/>
</dbReference>
<dbReference type="PROSITE" id="PS50800">
    <property type="entry name" value="SAP"/>
    <property type="match status" value="1"/>
</dbReference>
<dbReference type="InterPro" id="IPR036361">
    <property type="entry name" value="SAP_dom_sf"/>
</dbReference>
<organism evidence="4 5">
    <name type="scientific">Chlamydomonas reinhardtii</name>
    <name type="common">Chlamydomonas smithii</name>
    <dbReference type="NCBI Taxonomy" id="3055"/>
    <lineage>
        <taxon>Eukaryota</taxon>
        <taxon>Viridiplantae</taxon>
        <taxon>Chlorophyta</taxon>
        <taxon>core chlorophytes</taxon>
        <taxon>Chlorophyceae</taxon>
        <taxon>CS clade</taxon>
        <taxon>Chlamydomonadales</taxon>
        <taxon>Chlamydomonadaceae</taxon>
        <taxon>Chlamydomonas</taxon>
    </lineage>
</organism>
<feature type="compositionally biased region" description="Low complexity" evidence="2">
    <location>
        <begin position="51"/>
        <end position="71"/>
    </location>
</feature>
<proteinExistence type="predicted"/>
<dbReference type="InterPro" id="IPR003034">
    <property type="entry name" value="SAP_dom"/>
</dbReference>
<keyword evidence="5" id="KW-1185">Reference proteome</keyword>
<evidence type="ECO:0000313" key="5">
    <source>
        <dbReference type="Proteomes" id="UP000006906"/>
    </source>
</evidence>
<evidence type="ECO:0000313" key="4">
    <source>
        <dbReference type="EMBL" id="PNW79696.1"/>
    </source>
</evidence>
<dbReference type="STRING" id="3055.A0A2K3DGQ1"/>
<feature type="coiled-coil region" evidence="1">
    <location>
        <begin position="428"/>
        <end position="470"/>
    </location>
</feature>
<evidence type="ECO:0000256" key="1">
    <source>
        <dbReference type="SAM" id="Coils"/>
    </source>
</evidence>